<dbReference type="RefSeq" id="WP_277192910.1">
    <property type="nucleotide sequence ID" value="NZ_JAROAV010000037.1"/>
</dbReference>
<keyword evidence="2" id="KW-1185">Reference proteome</keyword>
<evidence type="ECO:0000313" key="2">
    <source>
        <dbReference type="Proteomes" id="UP001528912"/>
    </source>
</evidence>
<protein>
    <submittedName>
        <fullName evidence="1">Uncharacterized protein</fullName>
    </submittedName>
</protein>
<organism evidence="1 2">
    <name type="scientific">Luteipulveratus flavus</name>
    <dbReference type="NCBI Taxonomy" id="3031728"/>
    <lineage>
        <taxon>Bacteria</taxon>
        <taxon>Bacillati</taxon>
        <taxon>Actinomycetota</taxon>
        <taxon>Actinomycetes</taxon>
        <taxon>Micrococcales</taxon>
        <taxon>Dermacoccaceae</taxon>
        <taxon>Luteipulveratus</taxon>
    </lineage>
</organism>
<dbReference type="Proteomes" id="UP001528912">
    <property type="component" value="Unassembled WGS sequence"/>
</dbReference>
<proteinExistence type="predicted"/>
<dbReference type="EMBL" id="JAROAV010000037">
    <property type="protein sequence ID" value="MDF8265597.1"/>
    <property type="molecule type" value="Genomic_DNA"/>
</dbReference>
<evidence type="ECO:0000313" key="1">
    <source>
        <dbReference type="EMBL" id="MDF8265597.1"/>
    </source>
</evidence>
<sequence length="128" mass="14551">MTYFDQAWIRAVKSRCDETLQRADVGFTAQDIHDEHGAVTAIMWQANPQRYAERYPDSAIVDSYGSQWPEVRDINCTLKLDESPHAVGLAIEGWGLPEVFVRVDQRGDRDGVQIANLLSRIFAVPNFR</sequence>
<name>A0ABT6C9K7_9MICO</name>
<reference evidence="1 2" key="1">
    <citation type="submission" date="2023-03" db="EMBL/GenBank/DDBJ databases">
        <title>YIM 133296 draft genome.</title>
        <authorList>
            <person name="Xiong L."/>
        </authorList>
    </citation>
    <scope>NUCLEOTIDE SEQUENCE [LARGE SCALE GENOMIC DNA]</scope>
    <source>
        <strain evidence="1 2">YIM 133296</strain>
    </source>
</reference>
<accession>A0ABT6C9K7</accession>
<comment type="caution">
    <text evidence="1">The sequence shown here is derived from an EMBL/GenBank/DDBJ whole genome shotgun (WGS) entry which is preliminary data.</text>
</comment>
<gene>
    <name evidence="1" type="ORF">P4R38_15210</name>
</gene>